<dbReference type="PANTHER" id="PTHR46876:SF1">
    <property type="entry name" value="LOW-DENSITY LIPOPROTEIN RECEPTOR-RELATED PROTEIN 11"/>
    <property type="match status" value="1"/>
</dbReference>
<dbReference type="Proteomes" id="UP001162164">
    <property type="component" value="Unassembled WGS sequence"/>
</dbReference>
<evidence type="ECO:0000313" key="2">
    <source>
        <dbReference type="EMBL" id="KAJ8963699.1"/>
    </source>
</evidence>
<organism evidence="2 3">
    <name type="scientific">Molorchus minor</name>
    <dbReference type="NCBI Taxonomy" id="1323400"/>
    <lineage>
        <taxon>Eukaryota</taxon>
        <taxon>Metazoa</taxon>
        <taxon>Ecdysozoa</taxon>
        <taxon>Arthropoda</taxon>
        <taxon>Hexapoda</taxon>
        <taxon>Insecta</taxon>
        <taxon>Pterygota</taxon>
        <taxon>Neoptera</taxon>
        <taxon>Endopterygota</taxon>
        <taxon>Coleoptera</taxon>
        <taxon>Polyphaga</taxon>
        <taxon>Cucujiformia</taxon>
        <taxon>Chrysomeloidea</taxon>
        <taxon>Cerambycidae</taxon>
        <taxon>Lamiinae</taxon>
        <taxon>Monochamini</taxon>
        <taxon>Molorchus</taxon>
    </lineage>
</organism>
<name>A0ABQ9IST5_9CUCU</name>
<reference evidence="2" key="1">
    <citation type="journal article" date="2023" name="Insect Mol. Biol.">
        <title>Genome sequencing provides insights into the evolution of gene families encoding plant cell wall-degrading enzymes in longhorned beetles.</title>
        <authorList>
            <person name="Shin N.R."/>
            <person name="Okamura Y."/>
            <person name="Kirsch R."/>
            <person name="Pauchet Y."/>
        </authorList>
    </citation>
    <scope>NUCLEOTIDE SEQUENCE</scope>
    <source>
        <strain evidence="2">MMC_N1</strain>
    </source>
</reference>
<evidence type="ECO:0000313" key="3">
    <source>
        <dbReference type="Proteomes" id="UP001162164"/>
    </source>
</evidence>
<keyword evidence="1" id="KW-0472">Membrane</keyword>
<sequence>MNPRMQYDPQLTQSYVPQLPVQSQSSWIPHQSNQMPAQVPQYNDKNSHIFIHKETGLQVPDGQEISQMQYRDNMNGQGHDYSKLPSYYGDNNYRQPIQQENWLSADGVYADNQRYAQQNVQVPVQDQTNYKPPSAEASNIKTENVNPKHVQEKLAHDLKNSKNNMDHGNVQNEAKIKIAKHSHHEEYPDVVAYKMSDSNDLQDGFSHTPRGAVLSVTLGLIITFIMAIMIGCRLKMVRRRVRRGKSYAHDADYLVNGMYL</sequence>
<dbReference type="EMBL" id="JAPWTJ010003005">
    <property type="protein sequence ID" value="KAJ8963699.1"/>
    <property type="molecule type" value="Genomic_DNA"/>
</dbReference>
<comment type="caution">
    <text evidence="2">The sequence shown here is derived from an EMBL/GenBank/DDBJ whole genome shotgun (WGS) entry which is preliminary data.</text>
</comment>
<feature type="transmembrane region" description="Helical" evidence="1">
    <location>
        <begin position="212"/>
        <end position="234"/>
    </location>
</feature>
<gene>
    <name evidence="2" type="ORF">NQ317_009787</name>
</gene>
<proteinExistence type="predicted"/>
<accession>A0ABQ9IST5</accession>
<keyword evidence="1" id="KW-0812">Transmembrane</keyword>
<keyword evidence="1" id="KW-1133">Transmembrane helix</keyword>
<dbReference type="PANTHER" id="PTHR46876">
    <property type="entry name" value="LOW-DENSITY LIPOPROTEIN RECEPTOR-RELATED PROTEIN 11"/>
    <property type="match status" value="1"/>
</dbReference>
<protein>
    <submittedName>
        <fullName evidence="2">Uncharacterized protein</fullName>
    </submittedName>
</protein>
<keyword evidence="3" id="KW-1185">Reference proteome</keyword>
<evidence type="ECO:0000256" key="1">
    <source>
        <dbReference type="SAM" id="Phobius"/>
    </source>
</evidence>